<dbReference type="Proteomes" id="UP001321475">
    <property type="component" value="Chromosome"/>
</dbReference>
<name>A0ABN6XET2_9CELL</name>
<organism evidence="1 2">
    <name type="scientific">Paraoerskovia sediminicola</name>
    <dbReference type="NCBI Taxonomy" id="1138587"/>
    <lineage>
        <taxon>Bacteria</taxon>
        <taxon>Bacillati</taxon>
        <taxon>Actinomycetota</taxon>
        <taxon>Actinomycetes</taxon>
        <taxon>Micrococcales</taxon>
        <taxon>Cellulomonadaceae</taxon>
        <taxon>Paraoerskovia</taxon>
    </lineage>
</organism>
<dbReference type="EMBL" id="AP027729">
    <property type="protein sequence ID" value="BDZ43364.1"/>
    <property type="molecule type" value="Genomic_DNA"/>
</dbReference>
<gene>
    <name evidence="1" type="ORF">GCM10025865_26630</name>
</gene>
<keyword evidence="2" id="KW-1185">Reference proteome</keyword>
<dbReference type="Gene3D" id="3.30.470.20">
    <property type="entry name" value="ATP-grasp fold, B domain"/>
    <property type="match status" value="1"/>
</dbReference>
<dbReference type="PANTHER" id="PTHR42793:SF1">
    <property type="entry name" value="PEPTIDYL-LYSINE N-ACETYLTRANSFERASE PATZ"/>
    <property type="match status" value="1"/>
</dbReference>
<evidence type="ECO:0000313" key="2">
    <source>
        <dbReference type="Proteomes" id="UP001321475"/>
    </source>
</evidence>
<proteinExistence type="predicted"/>
<reference evidence="2" key="1">
    <citation type="journal article" date="2019" name="Int. J. Syst. Evol. Microbiol.">
        <title>The Global Catalogue of Microorganisms (GCM) 10K type strain sequencing project: providing services to taxonomists for standard genome sequencing and annotation.</title>
        <authorList>
            <consortium name="The Broad Institute Genomics Platform"/>
            <consortium name="The Broad Institute Genome Sequencing Center for Infectious Disease"/>
            <person name="Wu L."/>
            <person name="Ma J."/>
        </authorList>
    </citation>
    <scope>NUCLEOTIDE SEQUENCE [LARGE SCALE GENOMIC DNA]</scope>
    <source>
        <strain evidence="2">NBRC 108565</strain>
    </source>
</reference>
<dbReference type="SUPFAM" id="SSF56059">
    <property type="entry name" value="Glutathione synthetase ATP-binding domain-like"/>
    <property type="match status" value="1"/>
</dbReference>
<dbReference type="PANTHER" id="PTHR42793">
    <property type="entry name" value="COA BINDING DOMAIN CONTAINING PROTEIN"/>
    <property type="match status" value="1"/>
</dbReference>
<dbReference type="Pfam" id="PF13549">
    <property type="entry name" value="ATP-grasp_5"/>
    <property type="match status" value="1"/>
</dbReference>
<protein>
    <recommendedName>
        <fullName evidence="3">ATP-grasp domain-containing protein</fullName>
    </recommendedName>
</protein>
<accession>A0ABN6XET2</accession>
<evidence type="ECO:0000313" key="1">
    <source>
        <dbReference type="EMBL" id="BDZ43364.1"/>
    </source>
</evidence>
<evidence type="ECO:0008006" key="3">
    <source>
        <dbReference type="Google" id="ProtNLM"/>
    </source>
</evidence>
<sequence length="132" mass="14189">MAGIGVACVVRSTEDHLYGPVVSFGLAGDATDLLDDVTFGIPPLTATDVSSMVRSIRAAPRLFGYHGAPVADVARLEDLVARVSVMADELPELRRLELYPVLVSDRECSVLTARVRLADSDRADALRRALPQ</sequence>